<dbReference type="InterPro" id="IPR013317">
    <property type="entry name" value="DnaA_dom"/>
</dbReference>
<dbReference type="InterPro" id="IPR003593">
    <property type="entry name" value="AAA+_ATPase"/>
</dbReference>
<evidence type="ECO:0000256" key="8">
    <source>
        <dbReference type="HAMAP-Rule" id="MF_00377"/>
    </source>
</evidence>
<comment type="subunit">
    <text evidence="8">Oligomerizes as a right-handed, spiral filament on DNA at oriC.</text>
</comment>
<dbReference type="SUPFAM" id="SSF52540">
    <property type="entry name" value="P-loop containing nucleoside triphosphate hydrolases"/>
    <property type="match status" value="1"/>
</dbReference>
<dbReference type="FunFam" id="1.10.8.60:FF:000003">
    <property type="entry name" value="Chromosomal replication initiator protein DnaA"/>
    <property type="match status" value="1"/>
</dbReference>
<dbReference type="Pfam" id="PF08299">
    <property type="entry name" value="Bac_DnaA_C"/>
    <property type="match status" value="1"/>
</dbReference>
<dbReference type="GO" id="GO:0005524">
    <property type="term" value="F:ATP binding"/>
    <property type="evidence" value="ECO:0007669"/>
    <property type="project" value="UniProtKB-UniRule"/>
</dbReference>
<dbReference type="EMBL" id="PXYT01000050">
    <property type="protein sequence ID" value="PSR25724.1"/>
    <property type="molecule type" value="Genomic_DNA"/>
</dbReference>
<dbReference type="CDD" id="cd00009">
    <property type="entry name" value="AAA"/>
    <property type="match status" value="1"/>
</dbReference>
<evidence type="ECO:0000256" key="11">
    <source>
        <dbReference type="RuleBase" id="RU004227"/>
    </source>
</evidence>
<name>A0A2T2WU08_9FIRM</name>
<keyword evidence="2 8" id="KW-0963">Cytoplasm</keyword>
<dbReference type="FunFam" id="1.10.1750.10:FF:000002">
    <property type="entry name" value="Chromosomal replication initiator protein DnaA"/>
    <property type="match status" value="1"/>
</dbReference>
<keyword evidence="6 8" id="KW-0446">Lipid-binding</keyword>
<dbReference type="InterPro" id="IPR013159">
    <property type="entry name" value="DnaA_C"/>
</dbReference>
<dbReference type="HAMAP" id="MF_00377">
    <property type="entry name" value="DnaA_bact"/>
    <property type="match status" value="1"/>
</dbReference>
<evidence type="ECO:0000256" key="1">
    <source>
        <dbReference type="ARBA" id="ARBA00006583"/>
    </source>
</evidence>
<feature type="binding site" evidence="8">
    <location>
        <position position="172"/>
    </location>
    <ligand>
        <name>ATP</name>
        <dbReference type="ChEBI" id="CHEBI:30616"/>
    </ligand>
</feature>
<evidence type="ECO:0000256" key="12">
    <source>
        <dbReference type="SAM" id="MobiDB-lite"/>
    </source>
</evidence>
<dbReference type="InterPro" id="IPR027417">
    <property type="entry name" value="P-loop_NTPase"/>
</dbReference>
<dbReference type="GO" id="GO:0005737">
    <property type="term" value="C:cytoplasm"/>
    <property type="evidence" value="ECO:0007669"/>
    <property type="project" value="UniProtKB-SubCell"/>
</dbReference>
<evidence type="ECO:0000256" key="3">
    <source>
        <dbReference type="ARBA" id="ARBA00022705"/>
    </source>
</evidence>
<dbReference type="Gene3D" id="1.10.8.60">
    <property type="match status" value="1"/>
</dbReference>
<dbReference type="GO" id="GO:0008289">
    <property type="term" value="F:lipid binding"/>
    <property type="evidence" value="ECO:0007669"/>
    <property type="project" value="UniProtKB-KW"/>
</dbReference>
<dbReference type="PROSITE" id="PS01008">
    <property type="entry name" value="DNAA"/>
    <property type="match status" value="1"/>
</dbReference>
<comment type="function">
    <text evidence="8 10">Plays an essential role in the initiation and regulation of chromosomal replication. ATP-DnaA binds to the origin of replication (oriC) to initiate formation of the DNA replication initiation complex once per cell cycle. Binds the DnaA box (a 9 base pair repeat at the origin) and separates the double-stranded (ds)DNA. Forms a right-handed helical filament on oriC DNA; dsDNA binds to the exterior of the filament while single-stranded (ss)DNA is stabiized in the filament's interior. The ATP-DnaA-oriC complex binds and stabilizes one strand of the AT-rich DNA unwinding element (DUE), permitting loading of DNA polymerase. After initiation quickly degrades to an ADP-DnaA complex that is not apt for DNA replication. Binds acidic phospholipids.</text>
</comment>
<dbReference type="GO" id="GO:0006275">
    <property type="term" value="P:regulation of DNA replication"/>
    <property type="evidence" value="ECO:0007669"/>
    <property type="project" value="UniProtKB-UniRule"/>
</dbReference>
<evidence type="ECO:0000256" key="7">
    <source>
        <dbReference type="ARBA" id="ARBA00023125"/>
    </source>
</evidence>
<feature type="domain" description="AAA+ ATPase" evidence="13">
    <location>
        <begin position="158"/>
        <end position="286"/>
    </location>
</feature>
<dbReference type="PANTHER" id="PTHR30050">
    <property type="entry name" value="CHROMOSOMAL REPLICATION INITIATOR PROTEIN DNAA"/>
    <property type="match status" value="1"/>
</dbReference>
<feature type="binding site" evidence="8">
    <location>
        <position position="173"/>
    </location>
    <ligand>
        <name>ATP</name>
        <dbReference type="ChEBI" id="CHEBI:30616"/>
    </ligand>
</feature>
<proteinExistence type="inferred from homology"/>
<comment type="caution">
    <text evidence="8">Lacks conserved residue(s) required for the propagation of feature annotation.</text>
</comment>
<dbReference type="AlphaFoldDB" id="A0A2T2WU08"/>
<dbReference type="GO" id="GO:0005886">
    <property type="term" value="C:plasma membrane"/>
    <property type="evidence" value="ECO:0007669"/>
    <property type="project" value="TreeGrafter"/>
</dbReference>
<dbReference type="Gene3D" id="1.10.1750.10">
    <property type="match status" value="1"/>
</dbReference>
<dbReference type="InterPro" id="IPR024633">
    <property type="entry name" value="DnaA_N_dom"/>
</dbReference>
<evidence type="ECO:0000256" key="2">
    <source>
        <dbReference type="ARBA" id="ARBA00022490"/>
    </source>
</evidence>
<dbReference type="InterPro" id="IPR038454">
    <property type="entry name" value="DnaA_N_sf"/>
</dbReference>
<sequence length="463" mass="52201">MLEVGLESLWADTVARLESELSTPSIETWVRQVFPLSLDDGVLELAVPSDFVRQIIASRYTGLLKDVLAKSAGRPIDVHLILTPKSPDAVYNEKPLPLPVTASQNSLPSANRDPSDAPESEFHTRLNPKYIFEAFVVGVSNRFAHAACQAVAEMPARAYNPLFLYGGVGLGKTHLMHAIGHHVLSGSPKARVLYVSSENFTNEMINAIRDDKMVRFRQRYRNIDVLLIDDIQFVAGKERTQEEFFHTFEALHGAHKQIVISSDRPPKDIPTLEERLRSRFEWGLITDIQPPDLETRIAILAKKAQLESLYVPDNVLQLIATRIDTNIRELEGALIRVMAYGSITRQPLTADLAMEALKDVIPHTHPKPITIRLIQQEVAKHFELRVEDLKAKTRTRTVAFPRQVAMYMARHLTDSSLPRIGEEFGGRDHTTVIHACDKIEQEIQDDSQLAQLIDALTKRIRSR</sequence>
<dbReference type="NCBIfam" id="NF010686">
    <property type="entry name" value="PRK14086.1"/>
    <property type="match status" value="1"/>
</dbReference>
<dbReference type="SMART" id="SM00382">
    <property type="entry name" value="AAA"/>
    <property type="match status" value="1"/>
</dbReference>
<protein>
    <recommendedName>
        <fullName evidence="8 9">Chromosomal replication initiator protein DnaA</fullName>
    </recommendedName>
</protein>
<evidence type="ECO:0000313" key="16">
    <source>
        <dbReference type="Proteomes" id="UP000242699"/>
    </source>
</evidence>
<dbReference type="Pfam" id="PF11638">
    <property type="entry name" value="DnaA_N"/>
    <property type="match status" value="1"/>
</dbReference>
<comment type="caution">
    <text evidence="15">The sequence shown here is derived from an EMBL/GenBank/DDBJ whole genome shotgun (WGS) entry which is preliminary data.</text>
</comment>
<dbReference type="FunFam" id="3.40.50.300:FF:000150">
    <property type="entry name" value="Chromosomal replication initiator protein DnaA"/>
    <property type="match status" value="1"/>
</dbReference>
<comment type="subcellular location">
    <subcellularLocation>
        <location evidence="8">Cytoplasm</location>
    </subcellularLocation>
</comment>
<evidence type="ECO:0000256" key="5">
    <source>
        <dbReference type="ARBA" id="ARBA00022840"/>
    </source>
</evidence>
<gene>
    <name evidence="8" type="primary">dnaA</name>
    <name evidence="15" type="ORF">C7B43_16125</name>
</gene>
<dbReference type="SUPFAM" id="SSF48295">
    <property type="entry name" value="TrpR-like"/>
    <property type="match status" value="1"/>
</dbReference>
<comment type="domain">
    <text evidence="8">Domain I is involved in oligomerization and binding regulators, domain II is flexibile and of varying length in different bacteria, domain III forms the AAA+ region, while domain IV binds dsDNA.</text>
</comment>
<dbReference type="InterPro" id="IPR018312">
    <property type="entry name" value="Chromosome_initiator_DnaA_CS"/>
</dbReference>
<dbReference type="SMART" id="SM00760">
    <property type="entry name" value="Bac_DnaA_C"/>
    <property type="match status" value="1"/>
</dbReference>
<accession>A0A2T2WU08</accession>
<evidence type="ECO:0000256" key="9">
    <source>
        <dbReference type="NCBIfam" id="TIGR00362"/>
    </source>
</evidence>
<keyword evidence="3 8" id="KW-0235">DNA replication</keyword>
<dbReference type="PANTHER" id="PTHR30050:SF2">
    <property type="entry name" value="CHROMOSOMAL REPLICATION INITIATOR PROTEIN DNAA"/>
    <property type="match status" value="1"/>
</dbReference>
<evidence type="ECO:0000259" key="13">
    <source>
        <dbReference type="SMART" id="SM00382"/>
    </source>
</evidence>
<evidence type="ECO:0000256" key="6">
    <source>
        <dbReference type="ARBA" id="ARBA00023121"/>
    </source>
</evidence>
<dbReference type="InterPro" id="IPR010921">
    <property type="entry name" value="Trp_repressor/repl_initiator"/>
</dbReference>
<dbReference type="Pfam" id="PF00308">
    <property type="entry name" value="Bac_DnaA"/>
    <property type="match status" value="1"/>
</dbReference>
<dbReference type="Gene3D" id="3.30.300.180">
    <property type="match status" value="1"/>
</dbReference>
<dbReference type="GO" id="GO:0006270">
    <property type="term" value="P:DNA replication initiation"/>
    <property type="evidence" value="ECO:0007669"/>
    <property type="project" value="UniProtKB-UniRule"/>
</dbReference>
<dbReference type="GO" id="GO:0003688">
    <property type="term" value="F:DNA replication origin binding"/>
    <property type="evidence" value="ECO:0007669"/>
    <property type="project" value="UniProtKB-UniRule"/>
</dbReference>
<feature type="region of interest" description="Domain IV, binds dsDNA" evidence="8">
    <location>
        <begin position="342"/>
        <end position="463"/>
    </location>
</feature>
<dbReference type="NCBIfam" id="TIGR00362">
    <property type="entry name" value="DnaA"/>
    <property type="match status" value="1"/>
</dbReference>
<feature type="region of interest" description="Disordered" evidence="12">
    <location>
        <begin position="100"/>
        <end position="121"/>
    </location>
</feature>
<dbReference type="CDD" id="cd06571">
    <property type="entry name" value="Bac_DnaA_C"/>
    <property type="match status" value="1"/>
</dbReference>
<organism evidence="15 16">
    <name type="scientific">Sulfobacillus benefaciens</name>
    <dbReference type="NCBI Taxonomy" id="453960"/>
    <lineage>
        <taxon>Bacteria</taxon>
        <taxon>Bacillati</taxon>
        <taxon>Bacillota</taxon>
        <taxon>Clostridia</taxon>
        <taxon>Eubacteriales</taxon>
        <taxon>Clostridiales Family XVII. Incertae Sedis</taxon>
        <taxon>Sulfobacillus</taxon>
    </lineage>
</organism>
<comment type="similarity">
    <text evidence="1 8 11">Belongs to the DnaA family.</text>
</comment>
<dbReference type="InterPro" id="IPR020591">
    <property type="entry name" value="Chromosome_initiator_DnaA-like"/>
</dbReference>
<evidence type="ECO:0000256" key="10">
    <source>
        <dbReference type="RuleBase" id="RU000577"/>
    </source>
</evidence>
<evidence type="ECO:0000259" key="14">
    <source>
        <dbReference type="SMART" id="SM00760"/>
    </source>
</evidence>
<feature type="binding site" evidence="8">
    <location>
        <position position="169"/>
    </location>
    <ligand>
        <name>ATP</name>
        <dbReference type="ChEBI" id="CHEBI:30616"/>
    </ligand>
</feature>
<evidence type="ECO:0000256" key="4">
    <source>
        <dbReference type="ARBA" id="ARBA00022741"/>
    </source>
</evidence>
<feature type="region of interest" description="Domain III, AAA+ region" evidence="8">
    <location>
        <begin position="125"/>
        <end position="341"/>
    </location>
</feature>
<dbReference type="Gene3D" id="3.40.50.300">
    <property type="entry name" value="P-loop containing nucleotide triphosphate hydrolases"/>
    <property type="match status" value="1"/>
</dbReference>
<evidence type="ECO:0000313" key="15">
    <source>
        <dbReference type="EMBL" id="PSR25724.1"/>
    </source>
</evidence>
<feature type="region of interest" description="Domain I, interacts with DnaA modulators" evidence="8">
    <location>
        <begin position="1"/>
        <end position="94"/>
    </location>
</feature>
<keyword evidence="4 8" id="KW-0547">Nucleotide-binding</keyword>
<keyword evidence="5 8" id="KW-0067">ATP-binding</keyword>
<dbReference type="Proteomes" id="UP000242699">
    <property type="component" value="Unassembled WGS sequence"/>
</dbReference>
<feature type="domain" description="Chromosomal replication initiator DnaA C-terminal" evidence="14">
    <location>
        <begin position="370"/>
        <end position="439"/>
    </location>
</feature>
<dbReference type="PRINTS" id="PR00051">
    <property type="entry name" value="DNAA"/>
</dbReference>
<reference evidence="15 16" key="1">
    <citation type="journal article" date="2014" name="BMC Genomics">
        <title>Comparison of environmental and isolate Sulfobacillus genomes reveals diverse carbon, sulfur, nitrogen, and hydrogen metabolisms.</title>
        <authorList>
            <person name="Justice N.B."/>
            <person name="Norman A."/>
            <person name="Brown C.T."/>
            <person name="Singh A."/>
            <person name="Thomas B.C."/>
            <person name="Banfield J.F."/>
        </authorList>
    </citation>
    <scope>NUCLEOTIDE SEQUENCE [LARGE SCALE GENOMIC DNA]</scope>
    <source>
        <strain evidence="15">AMDSBA1</strain>
    </source>
</reference>
<dbReference type="InterPro" id="IPR001957">
    <property type="entry name" value="Chromosome_initiator_DnaA"/>
</dbReference>
<keyword evidence="7 8" id="KW-0238">DNA-binding</keyword>
<feature type="binding site" evidence="8">
    <location>
        <position position="171"/>
    </location>
    <ligand>
        <name>ATP</name>
        <dbReference type="ChEBI" id="CHEBI:30616"/>
    </ligand>
</feature>